<dbReference type="PANTHER" id="PTHR37318">
    <property type="entry name" value="BSL7504 PROTEIN"/>
    <property type="match status" value="1"/>
</dbReference>
<dbReference type="AlphaFoldDB" id="A0A3N1NQ11"/>
<evidence type="ECO:0000313" key="2">
    <source>
        <dbReference type="EMBL" id="ROQ17969.1"/>
    </source>
</evidence>
<dbReference type="Gene3D" id="1.10.10.10">
    <property type="entry name" value="Winged helix-like DNA-binding domain superfamily/Winged helix DNA-binding domain"/>
    <property type="match status" value="1"/>
</dbReference>
<sequence>MSDFDHTQIDDLIHSRIRLAVIAVLAGVDKAEFTFIRDRVKTTDGNLSTHLRKLEGRRYVAIEKRFDGRKPVTEVSLTDSGREAFERYLAHLESMLGAAQGRGQS</sequence>
<dbReference type="InterPro" id="IPR036388">
    <property type="entry name" value="WH-like_DNA-bd_sf"/>
</dbReference>
<dbReference type="Pfam" id="PF13601">
    <property type="entry name" value="HTH_34"/>
    <property type="match status" value="1"/>
</dbReference>
<organism evidence="2 3">
    <name type="scientific">Marinimicrobium koreense</name>
    <dbReference type="NCBI Taxonomy" id="306545"/>
    <lineage>
        <taxon>Bacteria</taxon>
        <taxon>Pseudomonadati</taxon>
        <taxon>Pseudomonadota</taxon>
        <taxon>Gammaproteobacteria</taxon>
        <taxon>Cellvibrionales</taxon>
        <taxon>Cellvibrionaceae</taxon>
        <taxon>Marinimicrobium</taxon>
    </lineage>
</organism>
<dbReference type="EMBL" id="RJUK01000003">
    <property type="protein sequence ID" value="ROQ17969.1"/>
    <property type="molecule type" value="Genomic_DNA"/>
</dbReference>
<proteinExistence type="predicted"/>
<dbReference type="Proteomes" id="UP000273643">
    <property type="component" value="Unassembled WGS sequence"/>
</dbReference>
<reference evidence="2 3" key="1">
    <citation type="submission" date="2018-11" db="EMBL/GenBank/DDBJ databases">
        <title>Genomic Encyclopedia of Type Strains, Phase IV (KMG-IV): sequencing the most valuable type-strain genomes for metagenomic binning, comparative biology and taxonomic classification.</title>
        <authorList>
            <person name="Goeker M."/>
        </authorList>
    </citation>
    <scope>NUCLEOTIDE SEQUENCE [LARGE SCALE GENOMIC DNA]</scope>
    <source>
        <strain evidence="2 3">DSM 16974</strain>
    </source>
</reference>
<dbReference type="InterPro" id="IPR036390">
    <property type="entry name" value="WH_DNA-bd_sf"/>
</dbReference>
<name>A0A3N1NQ11_9GAMM</name>
<dbReference type="GO" id="GO:0003677">
    <property type="term" value="F:DNA binding"/>
    <property type="evidence" value="ECO:0007669"/>
    <property type="project" value="UniProtKB-KW"/>
</dbReference>
<gene>
    <name evidence="2" type="ORF">EDC38_2941</name>
</gene>
<evidence type="ECO:0000313" key="3">
    <source>
        <dbReference type="Proteomes" id="UP000273643"/>
    </source>
</evidence>
<dbReference type="PANTHER" id="PTHR37318:SF1">
    <property type="entry name" value="BSL7504 PROTEIN"/>
    <property type="match status" value="1"/>
</dbReference>
<dbReference type="RefSeq" id="WP_123639309.1">
    <property type="nucleotide sequence ID" value="NZ_RJUK01000003.1"/>
</dbReference>
<evidence type="ECO:0000259" key="1">
    <source>
        <dbReference type="Pfam" id="PF13601"/>
    </source>
</evidence>
<protein>
    <submittedName>
        <fullName evidence="2">DNA-binding MarR family transcriptional regulator</fullName>
    </submittedName>
</protein>
<dbReference type="InterPro" id="IPR027395">
    <property type="entry name" value="WH_DNA-bd_dom"/>
</dbReference>
<keyword evidence="3" id="KW-1185">Reference proteome</keyword>
<feature type="domain" description="Winged helix DNA-binding" evidence="1">
    <location>
        <begin position="17"/>
        <end position="95"/>
    </location>
</feature>
<dbReference type="SUPFAM" id="SSF46785">
    <property type="entry name" value="Winged helix' DNA-binding domain"/>
    <property type="match status" value="1"/>
</dbReference>
<accession>A0A3N1NQ11</accession>
<dbReference type="OrthoDB" id="5521380at2"/>
<comment type="caution">
    <text evidence="2">The sequence shown here is derived from an EMBL/GenBank/DDBJ whole genome shotgun (WGS) entry which is preliminary data.</text>
</comment>
<keyword evidence="2" id="KW-0238">DNA-binding</keyword>